<comment type="cofactor">
    <cofactor evidence="1">
        <name>Mg(2+)</name>
        <dbReference type="ChEBI" id="CHEBI:18420"/>
    </cofactor>
</comment>
<dbReference type="InterPro" id="IPR051600">
    <property type="entry name" value="Beta-PGM-like"/>
</dbReference>
<dbReference type="GO" id="GO:0016787">
    <property type="term" value="F:hydrolase activity"/>
    <property type="evidence" value="ECO:0007669"/>
    <property type="project" value="UniProtKB-KW"/>
</dbReference>
<gene>
    <name evidence="6" type="ORF">FB389_1168</name>
</gene>
<dbReference type="InterPro" id="IPR023198">
    <property type="entry name" value="PGP-like_dom2"/>
</dbReference>
<dbReference type="PRINTS" id="PR00413">
    <property type="entry name" value="HADHALOGNASE"/>
</dbReference>
<evidence type="ECO:0000256" key="3">
    <source>
        <dbReference type="ARBA" id="ARBA00022723"/>
    </source>
</evidence>
<dbReference type="SUPFAM" id="SSF56784">
    <property type="entry name" value="HAD-like"/>
    <property type="match status" value="1"/>
</dbReference>
<keyword evidence="5" id="KW-0119">Carbohydrate metabolism</keyword>
<dbReference type="GO" id="GO:0046872">
    <property type="term" value="F:metal ion binding"/>
    <property type="evidence" value="ECO:0007669"/>
    <property type="project" value="UniProtKB-KW"/>
</dbReference>
<evidence type="ECO:0000313" key="7">
    <source>
        <dbReference type="Proteomes" id="UP000316181"/>
    </source>
</evidence>
<dbReference type="SFLD" id="SFLDS00003">
    <property type="entry name" value="Haloacid_Dehalogenase"/>
    <property type="match status" value="1"/>
</dbReference>
<keyword evidence="3" id="KW-0479">Metal-binding</keyword>
<dbReference type="Pfam" id="PF00702">
    <property type="entry name" value="Hydrolase"/>
    <property type="match status" value="1"/>
</dbReference>
<reference evidence="6 7" key="1">
    <citation type="submission" date="2019-06" db="EMBL/GenBank/DDBJ databases">
        <title>Sequencing the genomes of 1000 actinobacteria strains.</title>
        <authorList>
            <person name="Klenk H.-P."/>
        </authorList>
    </citation>
    <scope>NUCLEOTIDE SEQUENCE [LARGE SCALE GENOMIC DNA]</scope>
    <source>
        <strain evidence="6 7">DSM 10596</strain>
    </source>
</reference>
<dbReference type="InterPro" id="IPR023214">
    <property type="entry name" value="HAD_sf"/>
</dbReference>
<dbReference type="InterPro" id="IPR036412">
    <property type="entry name" value="HAD-like_sf"/>
</dbReference>
<keyword evidence="6" id="KW-0378">Hydrolase</keyword>
<comment type="similarity">
    <text evidence="2">Belongs to the HAD-like hydrolase superfamily. CbbY/CbbZ/Gph/YieH family.</text>
</comment>
<dbReference type="SFLD" id="SFLDG01129">
    <property type="entry name" value="C1.5:_HAD__Beta-PGM__Phosphata"/>
    <property type="match status" value="1"/>
</dbReference>
<dbReference type="PANTHER" id="PTHR46193:SF18">
    <property type="entry name" value="HEXITOL PHOSPHATASE B"/>
    <property type="match status" value="1"/>
</dbReference>
<evidence type="ECO:0000256" key="1">
    <source>
        <dbReference type="ARBA" id="ARBA00001946"/>
    </source>
</evidence>
<evidence type="ECO:0000256" key="5">
    <source>
        <dbReference type="ARBA" id="ARBA00023277"/>
    </source>
</evidence>
<dbReference type="Proteomes" id="UP000316181">
    <property type="component" value="Unassembled WGS sequence"/>
</dbReference>
<dbReference type="Gene3D" id="1.10.150.240">
    <property type="entry name" value="Putative phosphatase, domain 2"/>
    <property type="match status" value="1"/>
</dbReference>
<proteinExistence type="inferred from homology"/>
<protein>
    <submittedName>
        <fullName evidence="6">HAD superfamily hydrolase (TIGR01509 family)</fullName>
    </submittedName>
</protein>
<keyword evidence="4" id="KW-0460">Magnesium</keyword>
<keyword evidence="7" id="KW-1185">Reference proteome</keyword>
<dbReference type="Gene3D" id="3.40.50.1000">
    <property type="entry name" value="HAD superfamily/HAD-like"/>
    <property type="match status" value="1"/>
</dbReference>
<dbReference type="AlphaFoldDB" id="A0A542SPH0"/>
<evidence type="ECO:0000256" key="2">
    <source>
        <dbReference type="ARBA" id="ARBA00006171"/>
    </source>
</evidence>
<dbReference type="NCBIfam" id="TIGR01509">
    <property type="entry name" value="HAD-SF-IA-v3"/>
    <property type="match status" value="1"/>
</dbReference>
<accession>A0A542SPH0</accession>
<dbReference type="InterPro" id="IPR006439">
    <property type="entry name" value="HAD-SF_hydro_IA"/>
</dbReference>
<name>A0A542SPH0_9MICO</name>
<comment type="caution">
    <text evidence="6">The sequence shown here is derived from an EMBL/GenBank/DDBJ whole genome shotgun (WGS) entry which is preliminary data.</text>
</comment>
<organism evidence="6 7">
    <name type="scientific">Rarobacter incanus</name>
    <dbReference type="NCBI Taxonomy" id="153494"/>
    <lineage>
        <taxon>Bacteria</taxon>
        <taxon>Bacillati</taxon>
        <taxon>Actinomycetota</taxon>
        <taxon>Actinomycetes</taxon>
        <taxon>Micrococcales</taxon>
        <taxon>Rarobacteraceae</taxon>
        <taxon>Rarobacter</taxon>
    </lineage>
</organism>
<evidence type="ECO:0000313" key="6">
    <source>
        <dbReference type="EMBL" id="TQK76492.1"/>
    </source>
</evidence>
<evidence type="ECO:0000256" key="4">
    <source>
        <dbReference type="ARBA" id="ARBA00022842"/>
    </source>
</evidence>
<sequence>MGKEIHAVHVTVIRAYYYRTTRAGVFYAPPRIRRTEGILAMAHLLRSDDLIGKAAYLFDLDGVLTPTVEVHMRAWARMFGQVFTDYGVAAYTDADYFAYLDGKPRYAGVADLLASRGIELPYGDPADGADARTVCGLGNKKNDEFSAVLASDGVQPYAGSLEFVRQLAAADVSMAVVSSSRNAVAVLRAASLDGFFPIVVDGLLAAKRGLAGKPAPDTYRFAADQLGVPYGQAVVIEDAPSGVAAGRAGSFGLVLGVNRGAGTGVLLDSGADVVVDDLAEAVPVFAAANGAQ</sequence>
<dbReference type="EMBL" id="VFNV01000001">
    <property type="protein sequence ID" value="TQK76492.1"/>
    <property type="molecule type" value="Genomic_DNA"/>
</dbReference>
<dbReference type="PANTHER" id="PTHR46193">
    <property type="entry name" value="6-PHOSPHOGLUCONATE PHOSPHATASE"/>
    <property type="match status" value="1"/>
</dbReference>